<proteinExistence type="inferred from homology"/>
<dbReference type="PANTHER" id="PTHR21368">
    <property type="entry name" value="50S RIBOSOMAL PROTEIN L9"/>
    <property type="match status" value="1"/>
</dbReference>
<protein>
    <recommendedName>
        <fullName evidence="6 7">Large ribosomal subunit protein bL9</fullName>
    </recommendedName>
</protein>
<dbReference type="GO" id="GO:0005840">
    <property type="term" value="C:ribosome"/>
    <property type="evidence" value="ECO:0007669"/>
    <property type="project" value="UniProtKB-KW"/>
</dbReference>
<evidence type="ECO:0000256" key="6">
    <source>
        <dbReference type="ARBA" id="ARBA00035292"/>
    </source>
</evidence>
<dbReference type="InterPro" id="IPR020594">
    <property type="entry name" value="Ribosomal_bL9_bac/chp"/>
</dbReference>
<dbReference type="KEGG" id="aev:EI546_01255"/>
<keyword evidence="12" id="KW-1185">Reference proteome</keyword>
<evidence type="ECO:0000256" key="8">
    <source>
        <dbReference type="SAM" id="MobiDB-lite"/>
    </source>
</evidence>
<dbReference type="InterPro" id="IPR036791">
    <property type="entry name" value="Ribosomal_bL9_C_sf"/>
</dbReference>
<evidence type="ECO:0000256" key="5">
    <source>
        <dbReference type="ARBA" id="ARBA00023274"/>
    </source>
</evidence>
<dbReference type="InterPro" id="IPR020070">
    <property type="entry name" value="Ribosomal_bL9_N"/>
</dbReference>
<reference evidence="11 12" key="1">
    <citation type="submission" date="2019-01" db="EMBL/GenBank/DDBJ databases">
        <title>Complete genome sequencing of Aequorivita sp. H23M31.</title>
        <authorList>
            <person name="Bae J.-W."/>
        </authorList>
    </citation>
    <scope>NUCLEOTIDE SEQUENCE [LARGE SCALE GENOMIC DNA]</scope>
    <source>
        <strain evidence="11 12">H23M31</strain>
    </source>
</reference>
<dbReference type="GO" id="GO:0003735">
    <property type="term" value="F:structural constituent of ribosome"/>
    <property type="evidence" value="ECO:0007669"/>
    <property type="project" value="InterPro"/>
</dbReference>
<evidence type="ECO:0000313" key="12">
    <source>
        <dbReference type="Proteomes" id="UP000285517"/>
    </source>
</evidence>
<dbReference type="GO" id="GO:0019843">
    <property type="term" value="F:rRNA binding"/>
    <property type="evidence" value="ECO:0007669"/>
    <property type="project" value="UniProtKB-UniRule"/>
</dbReference>
<feature type="region of interest" description="Disordered" evidence="8">
    <location>
        <begin position="148"/>
        <end position="183"/>
    </location>
</feature>
<feature type="domain" description="Large ribosomal subunit protein bL9 C-terminal" evidence="10">
    <location>
        <begin position="64"/>
        <end position="146"/>
    </location>
</feature>
<organism evidence="11 12">
    <name type="scientific">Aequorivita ciconiae</name>
    <dbReference type="NCBI Taxonomy" id="2494375"/>
    <lineage>
        <taxon>Bacteria</taxon>
        <taxon>Pseudomonadati</taxon>
        <taxon>Bacteroidota</taxon>
        <taxon>Flavobacteriia</taxon>
        <taxon>Flavobacteriales</taxon>
        <taxon>Flavobacteriaceae</taxon>
        <taxon>Aequorivita</taxon>
    </lineage>
</organism>
<dbReference type="SUPFAM" id="SSF55658">
    <property type="entry name" value="L9 N-domain-like"/>
    <property type="match status" value="1"/>
</dbReference>
<dbReference type="OrthoDB" id="9788336at2"/>
<dbReference type="NCBIfam" id="TIGR00158">
    <property type="entry name" value="L9"/>
    <property type="match status" value="1"/>
</dbReference>
<dbReference type="Gene3D" id="3.40.5.10">
    <property type="entry name" value="Ribosomal protein L9, N-terminal domain"/>
    <property type="match status" value="1"/>
</dbReference>
<comment type="similarity">
    <text evidence="1 7">Belongs to the bacterial ribosomal protein bL9 family.</text>
</comment>
<dbReference type="Gene3D" id="3.10.430.100">
    <property type="entry name" value="Ribosomal protein L9, C-terminal domain"/>
    <property type="match status" value="1"/>
</dbReference>
<feature type="compositionally biased region" description="Acidic residues" evidence="8">
    <location>
        <begin position="173"/>
        <end position="183"/>
    </location>
</feature>
<evidence type="ECO:0000259" key="10">
    <source>
        <dbReference type="Pfam" id="PF03948"/>
    </source>
</evidence>
<evidence type="ECO:0000256" key="4">
    <source>
        <dbReference type="ARBA" id="ARBA00022980"/>
    </source>
</evidence>
<comment type="function">
    <text evidence="7">Binds to the 23S rRNA.</text>
</comment>
<evidence type="ECO:0000313" key="11">
    <source>
        <dbReference type="EMBL" id="QAA80439.1"/>
    </source>
</evidence>
<dbReference type="EMBL" id="CP034951">
    <property type="protein sequence ID" value="QAA80439.1"/>
    <property type="molecule type" value="Genomic_DNA"/>
</dbReference>
<dbReference type="SUPFAM" id="SSF55653">
    <property type="entry name" value="Ribosomal protein L9 C-domain"/>
    <property type="match status" value="1"/>
</dbReference>
<keyword evidence="2 7" id="KW-0699">rRNA-binding</keyword>
<evidence type="ECO:0000259" key="9">
    <source>
        <dbReference type="Pfam" id="PF01281"/>
    </source>
</evidence>
<evidence type="ECO:0000256" key="1">
    <source>
        <dbReference type="ARBA" id="ARBA00010605"/>
    </source>
</evidence>
<accession>A0A410FZL5</accession>
<dbReference type="InterPro" id="IPR036935">
    <property type="entry name" value="Ribosomal_bL9_N_sf"/>
</dbReference>
<evidence type="ECO:0000256" key="3">
    <source>
        <dbReference type="ARBA" id="ARBA00022884"/>
    </source>
</evidence>
<evidence type="ECO:0000256" key="2">
    <source>
        <dbReference type="ARBA" id="ARBA00022730"/>
    </source>
</evidence>
<dbReference type="InterPro" id="IPR020069">
    <property type="entry name" value="Ribosomal_bL9_C"/>
</dbReference>
<dbReference type="GO" id="GO:0006412">
    <property type="term" value="P:translation"/>
    <property type="evidence" value="ECO:0007669"/>
    <property type="project" value="UniProtKB-UniRule"/>
</dbReference>
<name>A0A410FZL5_9FLAO</name>
<dbReference type="Pfam" id="PF03948">
    <property type="entry name" value="Ribosomal_L9_C"/>
    <property type="match status" value="1"/>
</dbReference>
<dbReference type="RefSeq" id="WP_128248839.1">
    <property type="nucleotide sequence ID" value="NZ_CP034951.1"/>
</dbReference>
<dbReference type="InterPro" id="IPR009027">
    <property type="entry name" value="Ribosomal_bL9/RNase_H1_N"/>
</dbReference>
<evidence type="ECO:0000256" key="7">
    <source>
        <dbReference type="HAMAP-Rule" id="MF_00503"/>
    </source>
</evidence>
<feature type="compositionally biased region" description="Basic and acidic residues" evidence="8">
    <location>
        <begin position="148"/>
        <end position="172"/>
    </location>
</feature>
<dbReference type="Proteomes" id="UP000285517">
    <property type="component" value="Chromosome"/>
</dbReference>
<dbReference type="InterPro" id="IPR000244">
    <property type="entry name" value="Ribosomal_bL9"/>
</dbReference>
<gene>
    <name evidence="7" type="primary">rplI</name>
    <name evidence="11" type="ORF">EI546_01255</name>
</gene>
<dbReference type="Pfam" id="PF01281">
    <property type="entry name" value="Ribosomal_L9_N"/>
    <property type="match status" value="1"/>
</dbReference>
<keyword evidence="3 7" id="KW-0694">RNA-binding</keyword>
<sequence length="183" mass="19958">MELILKKDVENLGFTDDLVTVKNGYGRNFLIPQGHAVLATPSAKKMLAETLKQRAFKEKKVVDEAKSQADKLNGLEIKITAKTGEGDKLFGSVTNADLADALEKEGVSIDKKFIAIAGGVVKRAGQYDATIRFHREVISTLTFDVIPEAKPEGKPKAESKPKAEAKAESNEEVKEEDNSEKAE</sequence>
<keyword evidence="4 7" id="KW-0689">Ribosomal protein</keyword>
<dbReference type="HAMAP" id="MF_00503">
    <property type="entry name" value="Ribosomal_bL9"/>
    <property type="match status" value="1"/>
</dbReference>
<dbReference type="GO" id="GO:1990904">
    <property type="term" value="C:ribonucleoprotein complex"/>
    <property type="evidence" value="ECO:0007669"/>
    <property type="project" value="UniProtKB-KW"/>
</dbReference>
<dbReference type="AlphaFoldDB" id="A0A410FZL5"/>
<feature type="domain" description="Ribosomal protein L9" evidence="9">
    <location>
        <begin position="1"/>
        <end position="47"/>
    </location>
</feature>
<keyword evidence="5 7" id="KW-0687">Ribonucleoprotein</keyword>